<comment type="caution">
    <text evidence="1">The sequence shown here is derived from an EMBL/GenBank/DDBJ whole genome shotgun (WGS) entry which is preliminary data.</text>
</comment>
<evidence type="ECO:0000313" key="1">
    <source>
        <dbReference type="EMBL" id="CAG8630927.1"/>
    </source>
</evidence>
<keyword evidence="2" id="KW-1185">Reference proteome</keyword>
<reference evidence="1" key="1">
    <citation type="submission" date="2021-06" db="EMBL/GenBank/DDBJ databases">
        <authorList>
            <person name="Kallberg Y."/>
            <person name="Tangrot J."/>
            <person name="Rosling A."/>
        </authorList>
    </citation>
    <scope>NUCLEOTIDE SEQUENCE</scope>
    <source>
        <strain evidence="1">IN212</strain>
    </source>
</reference>
<dbReference type="AlphaFoldDB" id="A0A9N9DCU7"/>
<accession>A0A9N9DCU7</accession>
<gene>
    <name evidence="1" type="ORF">RFULGI_LOCUS7716</name>
</gene>
<proteinExistence type="predicted"/>
<organism evidence="1 2">
    <name type="scientific">Racocetra fulgida</name>
    <dbReference type="NCBI Taxonomy" id="60492"/>
    <lineage>
        <taxon>Eukaryota</taxon>
        <taxon>Fungi</taxon>
        <taxon>Fungi incertae sedis</taxon>
        <taxon>Mucoromycota</taxon>
        <taxon>Glomeromycotina</taxon>
        <taxon>Glomeromycetes</taxon>
        <taxon>Diversisporales</taxon>
        <taxon>Gigasporaceae</taxon>
        <taxon>Racocetra</taxon>
    </lineage>
</organism>
<protein>
    <submittedName>
        <fullName evidence="1">13792_t:CDS:1</fullName>
    </submittedName>
</protein>
<evidence type="ECO:0000313" key="2">
    <source>
        <dbReference type="Proteomes" id="UP000789396"/>
    </source>
</evidence>
<feature type="non-terminal residue" evidence="1">
    <location>
        <position position="1"/>
    </location>
</feature>
<sequence length="74" mass="8500">RSARLNAGVAIFRCLNQRFKMKIQIKRIEMILKQDHSKFNENIVTSPFDIAIPFPKKMFVGLFSGNSPFGRDNA</sequence>
<dbReference type="Proteomes" id="UP000789396">
    <property type="component" value="Unassembled WGS sequence"/>
</dbReference>
<name>A0A9N9DCU7_9GLOM</name>
<dbReference type="EMBL" id="CAJVPZ010011531">
    <property type="protein sequence ID" value="CAG8630927.1"/>
    <property type="molecule type" value="Genomic_DNA"/>
</dbReference>